<protein>
    <recommendedName>
        <fullName evidence="2">Farnesyl-diphosphate farnesyltransferase</fullName>
    </recommendedName>
</protein>
<name>A0A381RLD0_9ZZZZ</name>
<dbReference type="SFLD" id="SFLDS00005">
    <property type="entry name" value="Isoprenoid_Synthase_Type_I"/>
    <property type="match status" value="1"/>
</dbReference>
<dbReference type="Gene3D" id="1.10.600.10">
    <property type="entry name" value="Farnesyl Diphosphate Synthase"/>
    <property type="match status" value="1"/>
</dbReference>
<accession>A0A381RLD0</accession>
<gene>
    <name evidence="1" type="ORF">METZ01_LOCUS45486</name>
</gene>
<dbReference type="AlphaFoldDB" id="A0A381RLD0"/>
<dbReference type="EMBL" id="UINC01002075">
    <property type="protein sequence ID" value="SUZ92632.1"/>
    <property type="molecule type" value="Genomic_DNA"/>
</dbReference>
<dbReference type="PANTHER" id="PTHR31480">
    <property type="entry name" value="BIFUNCTIONAL LYCOPENE CYCLASE/PHYTOENE SYNTHASE"/>
    <property type="match status" value="1"/>
</dbReference>
<evidence type="ECO:0008006" key="2">
    <source>
        <dbReference type="Google" id="ProtNLM"/>
    </source>
</evidence>
<dbReference type="SUPFAM" id="SSF48576">
    <property type="entry name" value="Terpenoid synthases"/>
    <property type="match status" value="1"/>
</dbReference>
<proteinExistence type="predicted"/>
<evidence type="ECO:0000313" key="1">
    <source>
        <dbReference type="EMBL" id="SUZ92632.1"/>
    </source>
</evidence>
<reference evidence="1" key="1">
    <citation type="submission" date="2018-05" db="EMBL/GenBank/DDBJ databases">
        <authorList>
            <person name="Lanie J.A."/>
            <person name="Ng W.-L."/>
            <person name="Kazmierczak K.M."/>
            <person name="Andrzejewski T.M."/>
            <person name="Davidsen T.M."/>
            <person name="Wayne K.J."/>
            <person name="Tettelin H."/>
            <person name="Glass J.I."/>
            <person name="Rusch D."/>
            <person name="Podicherti R."/>
            <person name="Tsui H.-C.T."/>
            <person name="Winkler M.E."/>
        </authorList>
    </citation>
    <scope>NUCLEOTIDE SEQUENCE</scope>
</reference>
<dbReference type="InterPro" id="IPR008949">
    <property type="entry name" value="Isoprenoid_synthase_dom_sf"/>
</dbReference>
<dbReference type="InterPro" id="IPR002060">
    <property type="entry name" value="Squ/phyt_synthse"/>
</dbReference>
<sequence>MPELLDSELDLILEGTSRSFYLTLKVLPSGIRPQVGLLYLLARTSDTIADSEGGPSDQRLQALEQFNERIQERSTTLPDLSTLARLQSNPDEAKLLDSITSSVDFIKRFPSVDQQRIQRCLDIIISGQSLDLRRFADASGDGIIALAKEEELDDYTYRVAGSVGEFWTHMSLEHLFEADAETKAKLFETGVRFGKALQLINILRDVPEDLRLGRCYLPSEALSEHGLSPRDLLEPGSIDRFRTLFDGYIDKASAHLDSAVEYIGLLPHGQFRLRGACMMPVLIGQRTLALLRNQNVLDSERRIKVMRSEIKRLRRRTLLALPSVRRSQKLLDSNRNA</sequence>
<dbReference type="SFLD" id="SFLDG01018">
    <property type="entry name" value="Squalene/Phytoene_Synthase_Lik"/>
    <property type="match status" value="1"/>
</dbReference>
<dbReference type="Pfam" id="PF00494">
    <property type="entry name" value="SQS_PSY"/>
    <property type="match status" value="1"/>
</dbReference>
<dbReference type="GO" id="GO:0016765">
    <property type="term" value="F:transferase activity, transferring alkyl or aryl (other than methyl) groups"/>
    <property type="evidence" value="ECO:0007669"/>
    <property type="project" value="UniProtKB-ARBA"/>
</dbReference>
<organism evidence="1">
    <name type="scientific">marine metagenome</name>
    <dbReference type="NCBI Taxonomy" id="408172"/>
    <lineage>
        <taxon>unclassified sequences</taxon>
        <taxon>metagenomes</taxon>
        <taxon>ecological metagenomes</taxon>
    </lineage>
</organism>